<name>A0A5F8G468_MONDO</name>
<evidence type="ECO:0000256" key="4">
    <source>
        <dbReference type="ARBA" id="ARBA00022889"/>
    </source>
</evidence>
<dbReference type="InterPro" id="IPR040849">
    <property type="entry name" value="MyBP-C_THB"/>
</dbReference>
<proteinExistence type="inferred from homology"/>
<dbReference type="FunFam" id="2.60.40.10:FF:000326">
    <property type="entry name" value="Myosin-binding protein C, cardiac-type"/>
    <property type="match status" value="1"/>
</dbReference>
<dbReference type="GeneTree" id="ENSGT00940000158254"/>
<dbReference type="CDD" id="cd00063">
    <property type="entry name" value="FN3"/>
    <property type="match status" value="2"/>
</dbReference>
<organism evidence="12 13">
    <name type="scientific">Monodelphis domestica</name>
    <name type="common">Gray short-tailed opossum</name>
    <dbReference type="NCBI Taxonomy" id="13616"/>
    <lineage>
        <taxon>Eukaryota</taxon>
        <taxon>Metazoa</taxon>
        <taxon>Chordata</taxon>
        <taxon>Craniata</taxon>
        <taxon>Vertebrata</taxon>
        <taxon>Euteleostomi</taxon>
        <taxon>Mammalia</taxon>
        <taxon>Metatheria</taxon>
        <taxon>Didelphimorphia</taxon>
        <taxon>Didelphidae</taxon>
        <taxon>Monodelphis</taxon>
    </lineage>
</organism>
<feature type="region of interest" description="Disordered" evidence="9">
    <location>
        <begin position="1"/>
        <end position="78"/>
    </location>
</feature>
<dbReference type="SMART" id="SM00409">
    <property type="entry name" value="IG"/>
    <property type="match status" value="7"/>
</dbReference>
<dbReference type="FunFam" id="2.60.40.10:FF:000111">
    <property type="entry name" value="Myosin-binding protein C, slow type"/>
    <property type="match status" value="1"/>
</dbReference>
<dbReference type="GO" id="GO:0032982">
    <property type="term" value="C:myosin filament"/>
    <property type="evidence" value="ECO:0007669"/>
    <property type="project" value="UniProtKB-KW"/>
</dbReference>
<feature type="domain" description="Ig-like" evidence="10">
    <location>
        <begin position="1007"/>
        <end position="1095"/>
    </location>
</feature>
<dbReference type="Pfam" id="PF07679">
    <property type="entry name" value="I-set"/>
    <property type="match status" value="6"/>
</dbReference>
<keyword evidence="1" id="KW-0787">Thick filament</keyword>
<evidence type="ECO:0000256" key="2">
    <source>
        <dbReference type="ARBA" id="ARBA00022553"/>
    </source>
</evidence>
<dbReference type="PROSITE" id="PS50835">
    <property type="entry name" value="IG_LIKE"/>
    <property type="match status" value="4"/>
</dbReference>
<dbReference type="SUPFAM" id="SSF49265">
    <property type="entry name" value="Fibronectin type III"/>
    <property type="match status" value="3"/>
</dbReference>
<dbReference type="InterPro" id="IPR003599">
    <property type="entry name" value="Ig_sub"/>
</dbReference>
<keyword evidence="2" id="KW-0597">Phosphoprotein</keyword>
<evidence type="ECO:0000313" key="12">
    <source>
        <dbReference type="Ensembl" id="ENSMODP00000042257.1"/>
    </source>
</evidence>
<feature type="compositionally biased region" description="Basic and acidic residues" evidence="9">
    <location>
        <begin position="1"/>
        <end position="10"/>
    </location>
</feature>
<dbReference type="SMART" id="SM00408">
    <property type="entry name" value="IGc2"/>
    <property type="match status" value="5"/>
</dbReference>
<evidence type="ECO:0000256" key="9">
    <source>
        <dbReference type="SAM" id="MobiDB-lite"/>
    </source>
</evidence>
<dbReference type="FunFam" id="2.60.40.10:FF:000085">
    <property type="entry name" value="Myosin-binding protein C, slow type"/>
    <property type="match status" value="1"/>
</dbReference>
<dbReference type="SUPFAM" id="SSF48726">
    <property type="entry name" value="Immunoglobulin"/>
    <property type="match status" value="7"/>
</dbReference>
<dbReference type="FunFam" id="2.60.40.10:FF:000070">
    <property type="entry name" value="Myosin-binding protein C, slow type"/>
    <property type="match status" value="1"/>
</dbReference>
<evidence type="ECO:0000259" key="11">
    <source>
        <dbReference type="PROSITE" id="PS50853"/>
    </source>
</evidence>
<reference evidence="12" key="2">
    <citation type="submission" date="2025-08" db="UniProtKB">
        <authorList>
            <consortium name="Ensembl"/>
        </authorList>
    </citation>
    <scope>IDENTIFICATION</scope>
</reference>
<dbReference type="Pfam" id="PF00047">
    <property type="entry name" value="ig"/>
    <property type="match status" value="1"/>
</dbReference>
<reference evidence="12" key="3">
    <citation type="submission" date="2025-09" db="UniProtKB">
        <authorList>
            <consortium name="Ensembl"/>
        </authorList>
    </citation>
    <scope>IDENTIFICATION</scope>
</reference>
<dbReference type="CDD" id="cd00096">
    <property type="entry name" value="Ig"/>
    <property type="match status" value="1"/>
</dbReference>
<dbReference type="AlphaFoldDB" id="A0A5F8G468"/>
<evidence type="ECO:0000256" key="3">
    <source>
        <dbReference type="ARBA" id="ARBA00022737"/>
    </source>
</evidence>
<dbReference type="InterPro" id="IPR050964">
    <property type="entry name" value="Striated_Muscle_Regulatory"/>
</dbReference>
<dbReference type="InterPro" id="IPR013151">
    <property type="entry name" value="Immunoglobulin_dom"/>
</dbReference>
<keyword evidence="7" id="KW-0393">Immunoglobulin domain</keyword>
<evidence type="ECO:0000256" key="7">
    <source>
        <dbReference type="ARBA" id="ARBA00023319"/>
    </source>
</evidence>
<protein>
    <submittedName>
        <fullName evidence="12">Myosin binding protein C1</fullName>
    </submittedName>
</protein>
<dbReference type="Gene3D" id="2.60.40.10">
    <property type="entry name" value="Immunoglobulins"/>
    <property type="match status" value="10"/>
</dbReference>
<dbReference type="Bgee" id="ENSMODG00000003026">
    <property type="expression patterns" value="Expressed in skeletal muscle tissue and 15 other cell types or tissues"/>
</dbReference>
<dbReference type="FunFam" id="2.60.40.10:FF:000081">
    <property type="entry name" value="Myosin-binding protein C, slow type"/>
    <property type="match status" value="1"/>
</dbReference>
<dbReference type="FunFam" id="2.60.40.10:FF:000031">
    <property type="entry name" value="Myosin-binding protein C, slow type"/>
    <property type="match status" value="1"/>
</dbReference>
<dbReference type="PANTHER" id="PTHR13817:SF27">
    <property type="entry name" value="MYOSIN-BINDING PROTEIN C, SLOW-TYPE"/>
    <property type="match status" value="1"/>
</dbReference>
<feature type="domain" description="Fibronectin type-III" evidence="11">
    <location>
        <begin position="645"/>
        <end position="741"/>
    </location>
</feature>
<dbReference type="InterPro" id="IPR003961">
    <property type="entry name" value="FN3_dom"/>
</dbReference>
<evidence type="ECO:0000313" key="13">
    <source>
        <dbReference type="Proteomes" id="UP000002280"/>
    </source>
</evidence>
<dbReference type="PROSITE" id="PS50853">
    <property type="entry name" value="FN3"/>
    <property type="match status" value="2"/>
</dbReference>
<dbReference type="InterPro" id="IPR003598">
    <property type="entry name" value="Ig_sub2"/>
</dbReference>
<feature type="domain" description="Ig-like" evidence="10">
    <location>
        <begin position="545"/>
        <end position="638"/>
    </location>
</feature>
<comment type="similarity">
    <text evidence="8">Belongs to the immunoglobulin superfamily. MyBP family.</text>
</comment>
<keyword evidence="4" id="KW-0130">Cell adhesion</keyword>
<dbReference type="Ensembl" id="ENSMODT00000056982.1">
    <property type="protein sequence ID" value="ENSMODP00000042257.1"/>
    <property type="gene ID" value="ENSMODG00000003026.4"/>
</dbReference>
<keyword evidence="3" id="KW-0677">Repeat</keyword>
<dbReference type="PRINTS" id="PR00014">
    <property type="entry name" value="FNTYPEIII"/>
</dbReference>
<feature type="domain" description="Ig-like" evidence="10">
    <location>
        <begin position="797"/>
        <end position="885"/>
    </location>
</feature>
<accession>A0A5F8G468</accession>
<evidence type="ECO:0000256" key="1">
    <source>
        <dbReference type="ARBA" id="ARBA00022433"/>
    </source>
</evidence>
<keyword evidence="6" id="KW-0009">Actin-binding</keyword>
<evidence type="ECO:0000259" key="10">
    <source>
        <dbReference type="PROSITE" id="PS50835"/>
    </source>
</evidence>
<dbReference type="InterPro" id="IPR036179">
    <property type="entry name" value="Ig-like_dom_sf"/>
</dbReference>
<dbReference type="Pfam" id="PF18362">
    <property type="entry name" value="THB"/>
    <property type="match status" value="1"/>
</dbReference>
<dbReference type="GO" id="GO:0003779">
    <property type="term" value="F:actin binding"/>
    <property type="evidence" value="ECO:0007669"/>
    <property type="project" value="UniProtKB-KW"/>
</dbReference>
<evidence type="ECO:0000256" key="8">
    <source>
        <dbReference type="ARBA" id="ARBA00038352"/>
    </source>
</evidence>
<keyword evidence="13" id="KW-1185">Reference proteome</keyword>
<dbReference type="FunFam" id="2.60.40.10:FF:000286">
    <property type="entry name" value="Myosin binding protein C, slow type"/>
    <property type="match status" value="1"/>
</dbReference>
<dbReference type="InterPro" id="IPR036116">
    <property type="entry name" value="FN3_sf"/>
</dbReference>
<dbReference type="SMART" id="SM00060">
    <property type="entry name" value="FN3"/>
    <property type="match status" value="3"/>
</dbReference>
<sequence>MPEPTKKEENEAPAPPPEEPSKEKEGGSGPPKGEGDVSPPSALPADINARALARKDSEWSLGESPVGEEQDKQNSNTSQSALFVEKPQNGTVKVGENITFIAKVEAKDLLRKPTVKWFKGKWMDLASKAGKHLQLKETFERQTRMYTFEMQIIKAKENYAGNYRCEVSYKDKFDSCSFDLEVHESTGTTPNIDIRSAFKRSGEGQEDAGELDFSGLLKRREVKQQEEEPEIDVWELLKNANPNEYEKIAFQYGITDLRGMLKRLKRMRRVEKKSAAFSKILDPAYQVDKGGKVRFVVELADPKLEVKWYKNGQEIRPSTKYIFEHKGNQRIMFINNCQMTDDSEYYVTAGDEKCSTELFVREPPIMVTKQLEDTNAYCGERIELECEVSEDDANVKWFKNGEEIVIGPKSRYKVKVEGKKHTLIIEGATKADSAEYSVMTTGGQSSCKLSVDLRPLKILQPLTDVTVKLGKEICLKCEISENISGKWTKNGLPVQEGERLKVVHKGKIHKLVIANALIEDEGEYVFAPDAYTVTLPAKVHVIDPPKIYLDGLEADNTVTVIAGSKLRLEIPVSGEPAPKALWSRADKAIAEGGGRIRAESYPDSSTLVIDVAEREDSGVYNINLKNEAGEAHASIKIKVVDIPDPPLAPNVSDVGDDWCIMNWEPPANDGGSPILGYFIERKKKQSSRWMRLNFDLIKETTFEPKKMIEGVAYEVRIFAVNAIGISKPSMPSKPFVPLAEDWIVANPELTDKTKFTITGLPTDAKIFVRVKAVNAAGASEPKYYGQPILVKEIIEPPKIRIPRHLKQTYLRRVGEAVNLVIPFQGKPRPELTWKKDGADIDKNQINIRNSETDTIIFIRKAERSHSGKYDLEVKVDKYVDSASIDIQIVDRPGPPQSVKIEDVWGENAALVWTPPKDDGNAAITGYTIQKADKKSMEWFTVIEHYHRTNATITELVIGNEYYFRVFAENMCGLSEEATMTKESAVIAKDGKVYKNPVYDDFDFTEAPMFTQPLVNTYAIAGYNATLNCSVRGNPKPKITWMKNKVAIVNDPRYRMFSNQGVCTLEIRKPSPYDGGTYCCKAVNELGTVEIECKLEVKGGLSFCRLLLQGVPPNIIDSYLRDLESSNPEGN</sequence>
<dbReference type="PANTHER" id="PTHR13817">
    <property type="entry name" value="TITIN"/>
    <property type="match status" value="1"/>
</dbReference>
<dbReference type="InterPro" id="IPR013098">
    <property type="entry name" value="Ig_I-set"/>
</dbReference>
<dbReference type="CDD" id="cd05894">
    <property type="entry name" value="Ig_C5_MyBP-C"/>
    <property type="match status" value="1"/>
</dbReference>
<dbReference type="Pfam" id="PF00041">
    <property type="entry name" value="fn3"/>
    <property type="match status" value="2"/>
</dbReference>
<dbReference type="GO" id="GO:0007155">
    <property type="term" value="P:cell adhesion"/>
    <property type="evidence" value="ECO:0007669"/>
    <property type="project" value="UniProtKB-KW"/>
</dbReference>
<keyword evidence="5" id="KW-0514">Muscle protein</keyword>
<evidence type="ECO:0000256" key="6">
    <source>
        <dbReference type="ARBA" id="ARBA00023203"/>
    </source>
</evidence>
<dbReference type="FunFam" id="2.60.40.10:FF:000062">
    <property type="entry name" value="Myosin-binding protein C, slow type"/>
    <property type="match status" value="1"/>
</dbReference>
<dbReference type="InterPro" id="IPR007110">
    <property type="entry name" value="Ig-like_dom"/>
</dbReference>
<reference evidence="12 13" key="1">
    <citation type="journal article" date="2007" name="Nature">
        <title>Genome of the marsupial Monodelphis domestica reveals innovation in non-coding sequences.</title>
        <authorList>
            <person name="Mikkelsen T.S."/>
            <person name="Wakefield M.J."/>
            <person name="Aken B."/>
            <person name="Amemiya C.T."/>
            <person name="Chang J.L."/>
            <person name="Duke S."/>
            <person name="Garber M."/>
            <person name="Gentles A.J."/>
            <person name="Goodstadt L."/>
            <person name="Heger A."/>
            <person name="Jurka J."/>
            <person name="Kamal M."/>
            <person name="Mauceli E."/>
            <person name="Searle S.M."/>
            <person name="Sharpe T."/>
            <person name="Baker M.L."/>
            <person name="Batzer M.A."/>
            <person name="Benos P.V."/>
            <person name="Belov K."/>
            <person name="Clamp M."/>
            <person name="Cook A."/>
            <person name="Cuff J."/>
            <person name="Das R."/>
            <person name="Davidow L."/>
            <person name="Deakin J.E."/>
            <person name="Fazzari M.J."/>
            <person name="Glass J.L."/>
            <person name="Grabherr M."/>
            <person name="Greally J.M."/>
            <person name="Gu W."/>
            <person name="Hore T.A."/>
            <person name="Huttley G.A."/>
            <person name="Kleber M."/>
            <person name="Jirtle R.L."/>
            <person name="Koina E."/>
            <person name="Lee J.T."/>
            <person name="Mahony S."/>
            <person name="Marra M.A."/>
            <person name="Miller R.D."/>
            <person name="Nicholls R.D."/>
            <person name="Oda M."/>
            <person name="Papenfuss A.T."/>
            <person name="Parra Z.E."/>
            <person name="Pollock D.D."/>
            <person name="Ray D.A."/>
            <person name="Schein J.E."/>
            <person name="Speed T.P."/>
            <person name="Thompson K."/>
            <person name="VandeBerg J.L."/>
            <person name="Wade C.M."/>
            <person name="Walker J.A."/>
            <person name="Waters P.D."/>
            <person name="Webber C."/>
            <person name="Weidman J.R."/>
            <person name="Xie X."/>
            <person name="Zody M.C."/>
            <person name="Baldwin J."/>
            <person name="Abdouelleil A."/>
            <person name="Abdulkadir J."/>
            <person name="Abebe A."/>
            <person name="Abera B."/>
            <person name="Abreu J."/>
            <person name="Acer S.C."/>
            <person name="Aftuck L."/>
            <person name="Alexander A."/>
            <person name="An P."/>
            <person name="Anderson E."/>
            <person name="Anderson S."/>
            <person name="Arachi H."/>
            <person name="Azer M."/>
            <person name="Bachantsang P."/>
            <person name="Barry A."/>
            <person name="Bayul T."/>
            <person name="Berlin A."/>
            <person name="Bessette D."/>
            <person name="Bloom T."/>
            <person name="Bloom T."/>
            <person name="Boguslavskiy L."/>
            <person name="Bonnet C."/>
            <person name="Boukhgalter B."/>
            <person name="Bourzgui I."/>
            <person name="Brown A."/>
            <person name="Cahill P."/>
            <person name="Channer S."/>
            <person name="Cheshatsang Y."/>
            <person name="Chuda L."/>
            <person name="Citroen M."/>
            <person name="Collymore A."/>
            <person name="Cooke P."/>
            <person name="Costello M."/>
            <person name="D'Aco K."/>
            <person name="Daza R."/>
            <person name="De Haan G."/>
            <person name="DeGray S."/>
            <person name="DeMaso C."/>
            <person name="Dhargay N."/>
            <person name="Dooley K."/>
            <person name="Dooley E."/>
            <person name="Doricent M."/>
            <person name="Dorje P."/>
            <person name="Dorjee K."/>
            <person name="Dupes A."/>
            <person name="Elong R."/>
            <person name="Falk J."/>
            <person name="Farina A."/>
            <person name="Faro S."/>
            <person name="Ferguson D."/>
            <person name="Fisher S."/>
            <person name="Foley C.D."/>
            <person name="Franke A."/>
            <person name="Friedrich D."/>
            <person name="Gadbois L."/>
            <person name="Gearin G."/>
            <person name="Gearin C.R."/>
            <person name="Giannoukos G."/>
            <person name="Goode T."/>
            <person name="Graham J."/>
            <person name="Grandbois E."/>
            <person name="Grewal S."/>
            <person name="Gyaltsen K."/>
            <person name="Hafez N."/>
            <person name="Hagos B."/>
            <person name="Hall J."/>
            <person name="Henson C."/>
            <person name="Hollinger A."/>
            <person name="Honan T."/>
            <person name="Huard M.D."/>
            <person name="Hughes L."/>
            <person name="Hurhula B."/>
            <person name="Husby M.E."/>
            <person name="Kamat A."/>
            <person name="Kanga B."/>
            <person name="Kashin S."/>
            <person name="Khazanovich D."/>
            <person name="Kisner P."/>
            <person name="Lance K."/>
            <person name="Lara M."/>
            <person name="Lee W."/>
            <person name="Lennon N."/>
            <person name="Letendre F."/>
            <person name="LeVine R."/>
            <person name="Lipovsky A."/>
            <person name="Liu X."/>
            <person name="Liu J."/>
            <person name="Liu S."/>
            <person name="Lokyitsang T."/>
            <person name="Lokyitsang Y."/>
            <person name="Lubonja R."/>
            <person name="Lui A."/>
            <person name="MacDonald P."/>
            <person name="Magnisalis V."/>
            <person name="Maru K."/>
            <person name="Matthews C."/>
            <person name="McCusker W."/>
            <person name="McDonough S."/>
            <person name="Mehta T."/>
            <person name="Meldrim J."/>
            <person name="Meneus L."/>
            <person name="Mihai O."/>
            <person name="Mihalev A."/>
            <person name="Mihova T."/>
            <person name="Mittelman R."/>
            <person name="Mlenga V."/>
            <person name="Montmayeur A."/>
            <person name="Mulrain L."/>
            <person name="Navidi A."/>
            <person name="Naylor J."/>
            <person name="Negash T."/>
            <person name="Nguyen T."/>
            <person name="Nguyen N."/>
            <person name="Nicol R."/>
            <person name="Norbu C."/>
            <person name="Norbu N."/>
            <person name="Novod N."/>
            <person name="O'Neill B."/>
            <person name="Osman S."/>
            <person name="Markiewicz E."/>
            <person name="Oyono O.L."/>
            <person name="Patti C."/>
            <person name="Phunkhang P."/>
            <person name="Pierre F."/>
            <person name="Priest M."/>
            <person name="Raghuraman S."/>
            <person name="Rege F."/>
            <person name="Reyes R."/>
            <person name="Rise C."/>
            <person name="Rogov P."/>
            <person name="Ross K."/>
            <person name="Ryan E."/>
            <person name="Settipalli S."/>
            <person name="Shea T."/>
            <person name="Sherpa N."/>
            <person name="Shi L."/>
            <person name="Shih D."/>
            <person name="Sparrow T."/>
            <person name="Spaulding J."/>
            <person name="Stalker J."/>
            <person name="Stange-Thomann N."/>
            <person name="Stavropoulos S."/>
            <person name="Stone C."/>
            <person name="Strader C."/>
            <person name="Tesfaye S."/>
            <person name="Thomson T."/>
            <person name="Thoulutsang Y."/>
            <person name="Thoulutsang D."/>
            <person name="Topham K."/>
            <person name="Topping I."/>
            <person name="Tsamla T."/>
            <person name="Vassiliev H."/>
            <person name="Vo A."/>
            <person name="Wangchuk T."/>
            <person name="Wangdi T."/>
            <person name="Weiand M."/>
            <person name="Wilkinson J."/>
            <person name="Wilson A."/>
            <person name="Yadav S."/>
            <person name="Young G."/>
            <person name="Yu Q."/>
            <person name="Zembek L."/>
            <person name="Zhong D."/>
            <person name="Zimmer A."/>
            <person name="Zwirko Z."/>
            <person name="Jaffe D.B."/>
            <person name="Alvarez P."/>
            <person name="Brockman W."/>
            <person name="Butler J."/>
            <person name="Chin C."/>
            <person name="Gnerre S."/>
            <person name="MacCallum I."/>
            <person name="Graves J.A."/>
            <person name="Ponting C.P."/>
            <person name="Breen M."/>
            <person name="Samollow P.B."/>
            <person name="Lander E.S."/>
            <person name="Lindblad-Toh K."/>
        </authorList>
    </citation>
    <scope>NUCLEOTIDE SEQUENCE [LARGE SCALE GENOMIC DNA]</scope>
</reference>
<dbReference type="FunFam" id="2.60.40.10:FF:000060">
    <property type="entry name" value="Myosin-binding protein C, slow type"/>
    <property type="match status" value="1"/>
</dbReference>
<gene>
    <name evidence="12" type="primary">MYBPC1</name>
</gene>
<feature type="domain" description="Fibronectin type-III" evidence="11">
    <location>
        <begin position="894"/>
        <end position="989"/>
    </location>
</feature>
<feature type="domain" description="Ig-like" evidence="10">
    <location>
        <begin position="363"/>
        <end position="450"/>
    </location>
</feature>
<evidence type="ECO:0000256" key="5">
    <source>
        <dbReference type="ARBA" id="ARBA00023179"/>
    </source>
</evidence>
<dbReference type="Proteomes" id="UP000002280">
    <property type="component" value="Chromosome 8"/>
</dbReference>
<dbReference type="InterPro" id="IPR013783">
    <property type="entry name" value="Ig-like_fold"/>
</dbReference>